<evidence type="ECO:0008006" key="3">
    <source>
        <dbReference type="Google" id="ProtNLM"/>
    </source>
</evidence>
<protein>
    <recommendedName>
        <fullName evidence="3">DDE-1 domain-containing protein</fullName>
    </recommendedName>
</protein>
<gene>
    <name evidence="1" type="ORF">KUTeg_003542</name>
</gene>
<organism evidence="1 2">
    <name type="scientific">Tegillarca granosa</name>
    <name type="common">Malaysian cockle</name>
    <name type="synonym">Anadara granosa</name>
    <dbReference type="NCBI Taxonomy" id="220873"/>
    <lineage>
        <taxon>Eukaryota</taxon>
        <taxon>Metazoa</taxon>
        <taxon>Spiralia</taxon>
        <taxon>Lophotrochozoa</taxon>
        <taxon>Mollusca</taxon>
        <taxon>Bivalvia</taxon>
        <taxon>Autobranchia</taxon>
        <taxon>Pteriomorphia</taxon>
        <taxon>Arcoida</taxon>
        <taxon>Arcoidea</taxon>
        <taxon>Arcidae</taxon>
        <taxon>Tegillarca</taxon>
    </lineage>
</organism>
<proteinExistence type="predicted"/>
<dbReference type="Proteomes" id="UP001217089">
    <property type="component" value="Unassembled WGS sequence"/>
</dbReference>
<accession>A0ABQ9FP18</accession>
<comment type="caution">
    <text evidence="1">The sequence shown here is derived from an EMBL/GenBank/DDBJ whole genome shotgun (WGS) entry which is preliminary data.</text>
</comment>
<dbReference type="EMBL" id="JARBDR010000214">
    <property type="protein sequence ID" value="KAJ8318451.1"/>
    <property type="molecule type" value="Genomic_DNA"/>
</dbReference>
<reference evidence="1 2" key="1">
    <citation type="submission" date="2022-12" db="EMBL/GenBank/DDBJ databases">
        <title>Chromosome-level genome of Tegillarca granosa.</title>
        <authorList>
            <person name="Kim J."/>
        </authorList>
    </citation>
    <scope>NUCLEOTIDE SEQUENCE [LARGE SCALE GENOMIC DNA]</scope>
    <source>
        <strain evidence="1">Teg-2019</strain>
        <tissue evidence="1">Adductor muscle</tissue>
    </source>
</reference>
<name>A0ABQ9FP18_TEGGR</name>
<evidence type="ECO:0000313" key="2">
    <source>
        <dbReference type="Proteomes" id="UP001217089"/>
    </source>
</evidence>
<keyword evidence="2" id="KW-1185">Reference proteome</keyword>
<evidence type="ECO:0000313" key="1">
    <source>
        <dbReference type="EMBL" id="KAJ8318451.1"/>
    </source>
</evidence>
<sequence length="151" mass="17285">MPKGRAEIRHKNMVPECTKMYFGVLKGVLTENNLLDKPMFIWNMDETLTSLSPGSTKVLARTVFGPLKKEWRTITTTFHSETVLSVSHANFFRLFNKAWVSISPEHLKNGFRSTGIYPWNPDQIPPEAYLPSTLYSTSTYITNSVQFIKHS</sequence>